<keyword evidence="3" id="KW-1185">Reference proteome</keyword>
<gene>
    <name evidence="2" type="ORF">HOLleu_03734</name>
</gene>
<proteinExistence type="predicted"/>
<protein>
    <submittedName>
        <fullName evidence="2">Uncharacterized protein</fullName>
    </submittedName>
</protein>
<evidence type="ECO:0000256" key="1">
    <source>
        <dbReference type="SAM" id="MobiDB-lite"/>
    </source>
</evidence>
<name>A0A9Q1HLH6_HOLLE</name>
<dbReference type="AlphaFoldDB" id="A0A9Q1HLH6"/>
<organism evidence="2 3">
    <name type="scientific">Holothuria leucospilota</name>
    <name type="common">Black long sea cucumber</name>
    <name type="synonym">Mertensiothuria leucospilota</name>
    <dbReference type="NCBI Taxonomy" id="206669"/>
    <lineage>
        <taxon>Eukaryota</taxon>
        <taxon>Metazoa</taxon>
        <taxon>Echinodermata</taxon>
        <taxon>Eleutherozoa</taxon>
        <taxon>Echinozoa</taxon>
        <taxon>Holothuroidea</taxon>
        <taxon>Aspidochirotacea</taxon>
        <taxon>Aspidochirotida</taxon>
        <taxon>Holothuriidae</taxon>
        <taxon>Holothuria</taxon>
    </lineage>
</organism>
<comment type="caution">
    <text evidence="2">The sequence shown here is derived from an EMBL/GenBank/DDBJ whole genome shotgun (WGS) entry which is preliminary data.</text>
</comment>
<sequence length="175" mass="20873">MLKYLLPTLPVWSNLLIGDLTRHSHKYNNFMYDKKRFFIQNPPKTQGYMEAYNKIFKESALSRFRYRLDVLLEKMYASILSQQRKFVIQYKVAKPRKASQKATTLMKENWSRTPRETTKRMRQTSLESLFARKEKSNQVRSSGKNETIGKQVNRNNTPMTRKLLRLAQNPKSVRY</sequence>
<evidence type="ECO:0000313" key="3">
    <source>
        <dbReference type="Proteomes" id="UP001152320"/>
    </source>
</evidence>
<accession>A0A9Q1HLH6</accession>
<dbReference type="EMBL" id="JAIZAY010000001">
    <property type="protein sequence ID" value="KAJ8050505.1"/>
    <property type="molecule type" value="Genomic_DNA"/>
</dbReference>
<feature type="region of interest" description="Disordered" evidence="1">
    <location>
        <begin position="133"/>
        <end position="160"/>
    </location>
</feature>
<feature type="compositionally biased region" description="Polar residues" evidence="1">
    <location>
        <begin position="138"/>
        <end position="159"/>
    </location>
</feature>
<reference evidence="2" key="1">
    <citation type="submission" date="2021-10" db="EMBL/GenBank/DDBJ databases">
        <title>Tropical sea cucumber genome reveals ecological adaptation and Cuvierian tubules defense mechanism.</title>
        <authorList>
            <person name="Chen T."/>
        </authorList>
    </citation>
    <scope>NUCLEOTIDE SEQUENCE</scope>
    <source>
        <strain evidence="2">Nanhai2018</strain>
        <tissue evidence="2">Muscle</tissue>
    </source>
</reference>
<evidence type="ECO:0000313" key="2">
    <source>
        <dbReference type="EMBL" id="KAJ8050505.1"/>
    </source>
</evidence>
<dbReference type="OrthoDB" id="413122at2759"/>
<dbReference type="Proteomes" id="UP001152320">
    <property type="component" value="Chromosome 1"/>
</dbReference>